<sequence length="201" mass="22479">MNSRLAQDRYQQLRSTGHVEIPQPLSTFALALIGCLIFSAIGALFLYSAFVYSGAWTAGFAHPGAWMGLLCVGFFGVFGIPAVIMQMVHRSILVLTWEGLAEYRQKKGEQSVTWSTAWRDIEAVTSRHVGGRWPYKGQFMVFLQLRPCTFDSYRSGLNPTVRGLESVNSAMFGRRMVGLKRFAGGQKTVFELLDQAHRDFG</sequence>
<dbReference type="Proteomes" id="UP001238805">
    <property type="component" value="Chromosome"/>
</dbReference>
<evidence type="ECO:0000313" key="2">
    <source>
        <dbReference type="EMBL" id="WIM69357.1"/>
    </source>
</evidence>
<keyword evidence="3" id="KW-1185">Reference proteome</keyword>
<keyword evidence="1" id="KW-1133">Transmembrane helix</keyword>
<feature type="transmembrane region" description="Helical" evidence="1">
    <location>
        <begin position="64"/>
        <end position="84"/>
    </location>
</feature>
<dbReference type="RefSeq" id="WP_284873952.1">
    <property type="nucleotide sequence ID" value="NZ_CP126970.1"/>
</dbReference>
<name>A0ABY8VJ38_9CORY</name>
<proteinExistence type="predicted"/>
<feature type="transmembrane region" description="Helical" evidence="1">
    <location>
        <begin position="28"/>
        <end position="52"/>
    </location>
</feature>
<gene>
    <name evidence="2" type="ORF">QP029_08760</name>
</gene>
<accession>A0ABY8VJ38</accession>
<organism evidence="2 3">
    <name type="scientific">Corynebacterium suedekumii</name>
    <dbReference type="NCBI Taxonomy" id="3049801"/>
    <lineage>
        <taxon>Bacteria</taxon>
        <taxon>Bacillati</taxon>
        <taxon>Actinomycetota</taxon>
        <taxon>Actinomycetes</taxon>
        <taxon>Mycobacteriales</taxon>
        <taxon>Corynebacteriaceae</taxon>
        <taxon>Corynebacterium</taxon>
    </lineage>
</organism>
<keyword evidence="1" id="KW-0472">Membrane</keyword>
<keyword evidence="1" id="KW-0812">Transmembrane</keyword>
<dbReference type="PROSITE" id="PS51257">
    <property type="entry name" value="PROKAR_LIPOPROTEIN"/>
    <property type="match status" value="1"/>
</dbReference>
<evidence type="ECO:0000313" key="3">
    <source>
        <dbReference type="Proteomes" id="UP001238805"/>
    </source>
</evidence>
<reference evidence="2 3" key="1">
    <citation type="submission" date="2023-05" db="EMBL/GenBank/DDBJ databases">
        <title>Corynebacterium suedekumii sp. nov. and Corynebacterium breve sp. nov. isolated from raw cow's milk.</title>
        <authorList>
            <person name="Baer M.K."/>
            <person name="Mehl L."/>
            <person name="Hellmuth R."/>
            <person name="Marke G."/>
            <person name="Lipski A."/>
        </authorList>
    </citation>
    <scope>NUCLEOTIDE SEQUENCE [LARGE SCALE GENOMIC DNA]</scope>
    <source>
        <strain evidence="2 3">LM112</strain>
    </source>
</reference>
<protein>
    <submittedName>
        <fullName evidence="2">Uncharacterized protein</fullName>
    </submittedName>
</protein>
<evidence type="ECO:0000256" key="1">
    <source>
        <dbReference type="SAM" id="Phobius"/>
    </source>
</evidence>
<dbReference type="EMBL" id="CP126970">
    <property type="protein sequence ID" value="WIM69357.1"/>
    <property type="molecule type" value="Genomic_DNA"/>
</dbReference>